<proteinExistence type="predicted"/>
<evidence type="ECO:0000259" key="1">
    <source>
        <dbReference type="PROSITE" id="PS51186"/>
    </source>
</evidence>
<dbReference type="Gene3D" id="3.40.630.30">
    <property type="match status" value="1"/>
</dbReference>
<dbReference type="AlphaFoldDB" id="A0A9X2NL87"/>
<gene>
    <name evidence="2" type="ORF">M8542_42220</name>
</gene>
<dbReference type="InterPro" id="IPR016181">
    <property type="entry name" value="Acyl_CoA_acyltransferase"/>
</dbReference>
<protein>
    <submittedName>
        <fullName evidence="2">GNAT family N-acetyltransferase</fullName>
        <ecNumber evidence="2">2.3.1.-</ecNumber>
    </submittedName>
</protein>
<dbReference type="PROSITE" id="PS51186">
    <property type="entry name" value="GNAT"/>
    <property type="match status" value="1"/>
</dbReference>
<feature type="domain" description="N-acetyltransferase" evidence="1">
    <location>
        <begin position="134"/>
        <end position="264"/>
    </location>
</feature>
<reference evidence="2" key="1">
    <citation type="submission" date="2022-06" db="EMBL/GenBank/DDBJ databases">
        <title>Amycolatopsis iheyaensis sp. nov., a new species of the genus Amycolatopsis isolated from soil in Iheya island, Japan.</title>
        <authorList>
            <person name="Ngamcharungchit C."/>
            <person name="Kanto H."/>
            <person name="Take A."/>
            <person name="Intra B."/>
            <person name="Matsumoto A."/>
            <person name="Panbangred W."/>
            <person name="Inahashi Y."/>
        </authorList>
    </citation>
    <scope>NUCLEOTIDE SEQUENCE</scope>
    <source>
        <strain evidence="2">OK19-0408</strain>
    </source>
</reference>
<sequence length="264" mass="28476">MRLTEDVDEFLAHAGDFLRSRPALHTMPLTTVEKLRKHGSDSTTFGWLEHGGEVQAIFYRRPTGRLTVTALSAEQAGTLAAGLAELSLSGVTADDDTATAFAAAWQRRTGRTPVPRVRVRLHRLGTLTPPEPHPEGRAAGRDQDEVVRWCGEFAAAVGETVGDWDSSRFAGKHYTFWETGEPVAMAGTTSMVAGMVRVDPVYTPARFRGRGYGGAVTAEVSRAALAAGARDVVLFTDPGNATSNALYQRIGYMPIADFTGYDFG</sequence>
<evidence type="ECO:0000313" key="3">
    <source>
        <dbReference type="Proteomes" id="UP001144096"/>
    </source>
</evidence>
<organism evidence="2 3">
    <name type="scientific">Amycolatopsis iheyensis</name>
    <dbReference type="NCBI Taxonomy" id="2945988"/>
    <lineage>
        <taxon>Bacteria</taxon>
        <taxon>Bacillati</taxon>
        <taxon>Actinomycetota</taxon>
        <taxon>Actinomycetes</taxon>
        <taxon>Pseudonocardiales</taxon>
        <taxon>Pseudonocardiaceae</taxon>
        <taxon>Amycolatopsis</taxon>
    </lineage>
</organism>
<dbReference type="EC" id="2.3.1.-" evidence="2"/>
<dbReference type="RefSeq" id="WP_257926023.1">
    <property type="nucleotide sequence ID" value="NZ_JAMXQV010000033.1"/>
</dbReference>
<accession>A0A9X2NL87</accession>
<dbReference type="EMBL" id="JAMXQV010000033">
    <property type="protein sequence ID" value="MCR6489453.1"/>
    <property type="molecule type" value="Genomic_DNA"/>
</dbReference>
<keyword evidence="3" id="KW-1185">Reference proteome</keyword>
<dbReference type="GO" id="GO:0016747">
    <property type="term" value="F:acyltransferase activity, transferring groups other than amino-acyl groups"/>
    <property type="evidence" value="ECO:0007669"/>
    <property type="project" value="InterPro"/>
</dbReference>
<name>A0A9X2NL87_9PSEU</name>
<keyword evidence="2" id="KW-0808">Transferase</keyword>
<keyword evidence="2" id="KW-0012">Acyltransferase</keyword>
<evidence type="ECO:0000313" key="2">
    <source>
        <dbReference type="EMBL" id="MCR6489453.1"/>
    </source>
</evidence>
<dbReference type="SUPFAM" id="SSF55729">
    <property type="entry name" value="Acyl-CoA N-acyltransferases (Nat)"/>
    <property type="match status" value="1"/>
</dbReference>
<dbReference type="InterPro" id="IPR000182">
    <property type="entry name" value="GNAT_dom"/>
</dbReference>
<dbReference type="Proteomes" id="UP001144096">
    <property type="component" value="Unassembled WGS sequence"/>
</dbReference>
<dbReference type="CDD" id="cd04301">
    <property type="entry name" value="NAT_SF"/>
    <property type="match status" value="1"/>
</dbReference>
<dbReference type="Pfam" id="PF00583">
    <property type="entry name" value="Acetyltransf_1"/>
    <property type="match status" value="1"/>
</dbReference>
<comment type="caution">
    <text evidence="2">The sequence shown here is derived from an EMBL/GenBank/DDBJ whole genome shotgun (WGS) entry which is preliminary data.</text>
</comment>